<keyword evidence="3" id="KW-1185">Reference proteome</keyword>
<name>A0ABU6DPL1_9BACL</name>
<feature type="transmembrane region" description="Helical" evidence="1">
    <location>
        <begin position="158"/>
        <end position="175"/>
    </location>
</feature>
<keyword evidence="1" id="KW-0812">Transmembrane</keyword>
<feature type="transmembrane region" description="Helical" evidence="1">
    <location>
        <begin position="54"/>
        <end position="74"/>
    </location>
</feature>
<reference evidence="2 3" key="1">
    <citation type="submission" date="2023-03" db="EMBL/GenBank/DDBJ databases">
        <title>Bacillus Genome Sequencing.</title>
        <authorList>
            <person name="Dunlap C."/>
        </authorList>
    </citation>
    <scope>NUCLEOTIDE SEQUENCE [LARGE SCALE GENOMIC DNA]</scope>
    <source>
        <strain evidence="2 3">NRS-1351</strain>
    </source>
</reference>
<dbReference type="RefSeq" id="WP_127456960.1">
    <property type="nucleotide sequence ID" value="NZ_JAROBY010000111.1"/>
</dbReference>
<organism evidence="2 3">
    <name type="scientific">Paenibacillus chondroitinus</name>
    <dbReference type="NCBI Taxonomy" id="59842"/>
    <lineage>
        <taxon>Bacteria</taxon>
        <taxon>Bacillati</taxon>
        <taxon>Bacillota</taxon>
        <taxon>Bacilli</taxon>
        <taxon>Bacillales</taxon>
        <taxon>Paenibacillaceae</taxon>
        <taxon>Paenibacillus</taxon>
    </lineage>
</organism>
<dbReference type="InterPro" id="IPR025238">
    <property type="entry name" value="DUF4184"/>
</dbReference>
<comment type="caution">
    <text evidence="2">The sequence shown here is derived from an EMBL/GenBank/DDBJ whole genome shotgun (WGS) entry which is preliminary data.</text>
</comment>
<evidence type="ECO:0000313" key="2">
    <source>
        <dbReference type="EMBL" id="MEB4799237.1"/>
    </source>
</evidence>
<evidence type="ECO:0000313" key="3">
    <source>
        <dbReference type="Proteomes" id="UP001355653"/>
    </source>
</evidence>
<dbReference type="Pfam" id="PF13803">
    <property type="entry name" value="DUF4184"/>
    <property type="match status" value="1"/>
</dbReference>
<feature type="transmembrane region" description="Helical" evidence="1">
    <location>
        <begin position="220"/>
        <end position="242"/>
    </location>
</feature>
<evidence type="ECO:0000256" key="1">
    <source>
        <dbReference type="SAM" id="Phobius"/>
    </source>
</evidence>
<dbReference type="Proteomes" id="UP001355653">
    <property type="component" value="Unassembled WGS sequence"/>
</dbReference>
<feature type="transmembrane region" description="Helical" evidence="1">
    <location>
        <begin position="107"/>
        <end position="127"/>
    </location>
</feature>
<keyword evidence="1" id="KW-1133">Transmembrane helix</keyword>
<accession>A0ABU6DPL1</accession>
<proteinExistence type="predicted"/>
<gene>
    <name evidence="2" type="ORF">P5G65_35825</name>
</gene>
<protein>
    <submittedName>
        <fullName evidence="2">DUF4184 family protein</fullName>
    </submittedName>
</protein>
<feature type="transmembrane region" description="Helical" evidence="1">
    <location>
        <begin position="195"/>
        <end position="214"/>
    </location>
</feature>
<dbReference type="EMBL" id="JAROBY010000111">
    <property type="protein sequence ID" value="MEB4799237.1"/>
    <property type="molecule type" value="Genomic_DNA"/>
</dbReference>
<sequence length="250" mass="28342">MPFTFAHPTYAFPIKLISPRWLSTTGLVLGSMAPDFEYFLALEPHQVIGHSFEGLFLQGIPLCLLFAYLFHFYVKESLVLHLPSILNINRRGYDLLSSWRLRTFSDWFVYVLSVIIGFLSHMTLDAFTHESGYMVRHLIILQTIVVWNLPLFKILQHTLSLIGISMVAGVIGLALSKAASDKKMLPTITNKQKLYYWSFAVMSSVFVTICKLIFASSGNFIGILVVAPISGFCLGITLKSLFWNTKRHRT</sequence>
<keyword evidence="1" id="KW-0472">Membrane</keyword>